<comment type="caution">
    <text evidence="2">The sequence shown here is derived from an EMBL/GenBank/DDBJ whole genome shotgun (WGS) entry which is preliminary data.</text>
</comment>
<sequence length="571" mass="63631">MSANTAGQPPPTGTLNTVLPPDSSMNRKALRKARKSAAKTAGDIVVSVANDQEARAEESSIKLRPDEDTIEYECCICGDDFSFSNGVAHCAAHFMCNECVVDAYKAAIADMEAFPAQCCTPLPRRFVEHLLSPEPWNHEEGFHQDDGCPSYGDPVEGYDAEGYELGDQGLHRDTGYNRAGFDRFGQQQLSHAAVEGTSADEYDTHSDDEGPGWDEEVEIDFEDDENPDFNDHGYDGELDLDVDFNDDEQYPDNEQADGWASEDEIDLDPADPAQNPDHSNGEVEAWPDDQANNLEEGGMGMISVPMVQDFATTDSEVDAAQNEAASAASTDEADQIEAAIIPSSNPAPTTQQRPRPSPPSDQVRQRIRLARRVPILSPNPYPEDRIFSGGTPSFQQLECSHSWHRQVLCRTGYEYAHCRGCRYTANSWTNFCSTCGVVACDWCTYSFRARFAAKWKSATNLLDVLIWAEEGVVPFKGERRNASEQREWELWVDCDGDGLGLAAMMEVHEAQLFELQPYMYWDFGIQLMFEELELEMQKECWAVTEEDVGIPGLTLTFDLATNPFAPLHWDK</sequence>
<dbReference type="Proteomes" id="UP001199106">
    <property type="component" value="Unassembled WGS sequence"/>
</dbReference>
<feature type="region of interest" description="Disordered" evidence="1">
    <location>
        <begin position="342"/>
        <end position="364"/>
    </location>
</feature>
<evidence type="ECO:0000256" key="1">
    <source>
        <dbReference type="SAM" id="MobiDB-lite"/>
    </source>
</evidence>
<feature type="compositionally biased region" description="Acidic residues" evidence="1">
    <location>
        <begin position="209"/>
        <end position="228"/>
    </location>
</feature>
<feature type="compositionally biased region" description="Acidic residues" evidence="1">
    <location>
        <begin position="236"/>
        <end position="269"/>
    </location>
</feature>
<protein>
    <submittedName>
        <fullName evidence="2">Uncharacterized protein</fullName>
    </submittedName>
</protein>
<organism evidence="2 3">
    <name type="scientific">Alternaria panax</name>
    <dbReference type="NCBI Taxonomy" id="48097"/>
    <lineage>
        <taxon>Eukaryota</taxon>
        <taxon>Fungi</taxon>
        <taxon>Dikarya</taxon>
        <taxon>Ascomycota</taxon>
        <taxon>Pezizomycotina</taxon>
        <taxon>Dothideomycetes</taxon>
        <taxon>Pleosporomycetidae</taxon>
        <taxon>Pleosporales</taxon>
        <taxon>Pleosporineae</taxon>
        <taxon>Pleosporaceae</taxon>
        <taxon>Alternaria</taxon>
        <taxon>Alternaria sect. Panax</taxon>
    </lineage>
</organism>
<evidence type="ECO:0000313" key="2">
    <source>
        <dbReference type="EMBL" id="KAG9195674.1"/>
    </source>
</evidence>
<accession>A0AAD4IJJ5</accession>
<name>A0AAD4IJJ5_9PLEO</name>
<dbReference type="EMBL" id="JAANER010000001">
    <property type="protein sequence ID" value="KAG9195674.1"/>
    <property type="molecule type" value="Genomic_DNA"/>
</dbReference>
<evidence type="ECO:0000313" key="3">
    <source>
        <dbReference type="Proteomes" id="UP001199106"/>
    </source>
</evidence>
<dbReference type="AlphaFoldDB" id="A0AAD4IJJ5"/>
<reference evidence="2" key="1">
    <citation type="submission" date="2021-07" db="EMBL/GenBank/DDBJ databases">
        <title>Genome Resource of American Ginseng Black Spot Pathogen Alternaria panax.</title>
        <authorList>
            <person name="Qiu C."/>
            <person name="Wang W."/>
            <person name="Liu Z."/>
        </authorList>
    </citation>
    <scope>NUCLEOTIDE SEQUENCE</scope>
    <source>
        <strain evidence="2">BNCC115425</strain>
    </source>
</reference>
<keyword evidence="3" id="KW-1185">Reference proteome</keyword>
<gene>
    <name evidence="2" type="ORF">G6011_00795</name>
</gene>
<feature type="compositionally biased region" description="Polar residues" evidence="1">
    <location>
        <begin position="1"/>
        <end position="17"/>
    </location>
</feature>
<feature type="compositionally biased region" description="Basic residues" evidence="1">
    <location>
        <begin position="28"/>
        <end position="37"/>
    </location>
</feature>
<feature type="region of interest" description="Disordered" evidence="1">
    <location>
        <begin position="190"/>
        <end position="297"/>
    </location>
</feature>
<proteinExistence type="predicted"/>
<feature type="region of interest" description="Disordered" evidence="1">
    <location>
        <begin position="1"/>
        <end position="40"/>
    </location>
</feature>